<dbReference type="AlphaFoldDB" id="A0A5D3DG71"/>
<proteinExistence type="predicted"/>
<accession>A0A5D3DG71</accession>
<dbReference type="Proteomes" id="UP000321393">
    <property type="component" value="Unassembled WGS sequence"/>
</dbReference>
<sequence>MSSMEECHESRSICNRFGFTMVTRSRSRSSDIWIESHMESSTPLRPLANLIRPSGGVV</sequence>
<evidence type="ECO:0000313" key="3">
    <source>
        <dbReference type="Proteomes" id="UP000321393"/>
    </source>
</evidence>
<evidence type="ECO:0000313" key="1">
    <source>
        <dbReference type="EMBL" id="KAA0025868.1"/>
    </source>
</evidence>
<gene>
    <name evidence="2" type="ORF">E5676_scaffold195G00150</name>
    <name evidence="1" type="ORF">E6C27_scaffold34G001460</name>
</gene>
<comment type="caution">
    <text evidence="2">The sequence shown here is derived from an EMBL/GenBank/DDBJ whole genome shotgun (WGS) entry which is preliminary data.</text>
</comment>
<name>A0A5D3DG71_CUCMM</name>
<dbReference type="EMBL" id="SSTD01004937">
    <property type="protein sequence ID" value="TYK22596.1"/>
    <property type="molecule type" value="Genomic_DNA"/>
</dbReference>
<organism evidence="2 4">
    <name type="scientific">Cucumis melo var. makuwa</name>
    <name type="common">Oriental melon</name>
    <dbReference type="NCBI Taxonomy" id="1194695"/>
    <lineage>
        <taxon>Eukaryota</taxon>
        <taxon>Viridiplantae</taxon>
        <taxon>Streptophyta</taxon>
        <taxon>Embryophyta</taxon>
        <taxon>Tracheophyta</taxon>
        <taxon>Spermatophyta</taxon>
        <taxon>Magnoliopsida</taxon>
        <taxon>eudicotyledons</taxon>
        <taxon>Gunneridae</taxon>
        <taxon>Pentapetalae</taxon>
        <taxon>rosids</taxon>
        <taxon>fabids</taxon>
        <taxon>Cucurbitales</taxon>
        <taxon>Cucurbitaceae</taxon>
        <taxon>Benincaseae</taxon>
        <taxon>Cucumis</taxon>
    </lineage>
</organism>
<protein>
    <submittedName>
        <fullName evidence="2">Uncharacterized protein</fullName>
    </submittedName>
</protein>
<reference evidence="3 4" key="1">
    <citation type="submission" date="2019-08" db="EMBL/GenBank/DDBJ databases">
        <title>Draft genome sequences of two oriental melons (Cucumis melo L. var makuwa).</title>
        <authorList>
            <person name="Kwon S.-Y."/>
        </authorList>
    </citation>
    <scope>NUCLEOTIDE SEQUENCE [LARGE SCALE GENOMIC DNA]</scope>
    <source>
        <strain evidence="4">cv. Chang Bougi</strain>
        <strain evidence="3">cv. SW 3</strain>
        <tissue evidence="2">Leaf</tissue>
    </source>
</reference>
<evidence type="ECO:0000313" key="4">
    <source>
        <dbReference type="Proteomes" id="UP000321947"/>
    </source>
</evidence>
<dbReference type="EMBL" id="SSTE01023063">
    <property type="protein sequence ID" value="KAA0025868.1"/>
    <property type="molecule type" value="Genomic_DNA"/>
</dbReference>
<evidence type="ECO:0000313" key="2">
    <source>
        <dbReference type="EMBL" id="TYK22596.1"/>
    </source>
</evidence>
<dbReference type="Proteomes" id="UP000321947">
    <property type="component" value="Unassembled WGS sequence"/>
</dbReference>